<dbReference type="Pfam" id="PF01636">
    <property type="entry name" value="APH"/>
    <property type="match status" value="1"/>
</dbReference>
<dbReference type="Proteomes" id="UP000518206">
    <property type="component" value="Unassembled WGS sequence"/>
</dbReference>
<feature type="domain" description="Aminoglycoside phosphotransferase" evidence="2">
    <location>
        <begin position="85"/>
        <end position="311"/>
    </location>
</feature>
<dbReference type="AlphaFoldDB" id="A0A7W4YD31"/>
<organism evidence="3 4">
    <name type="scientific">Cellulomonas cellasea</name>
    <dbReference type="NCBI Taxonomy" id="43670"/>
    <lineage>
        <taxon>Bacteria</taxon>
        <taxon>Bacillati</taxon>
        <taxon>Actinomycetota</taxon>
        <taxon>Actinomycetes</taxon>
        <taxon>Micrococcales</taxon>
        <taxon>Cellulomonadaceae</taxon>
        <taxon>Cellulomonas</taxon>
    </lineage>
</organism>
<sequence>MTQPVPDAPATAVRPPGPSGGRLPTAGPHAGPPPAAGPHAAGRHAAGALDRTAAPPLPGLDVTLLDAWLRHAHPHLATDEPLRATLFAGGRSNLTYRVDGARVPLVLRRPPLGHVQETAHDMAREHRVIHALGGTRVPVPATVDLVDDTDGSAGTGTPFFVMERVEGEAISDPAQNAAYSPAELRAVSLELAELLAELHTLDPGSVGLADLGRPDGYLGRQLHRWGRQYDGSRSRDLPALDALQERLREHVPGTVRTGLVHGDYRLDNALVSRTGGVHVAAVLDWEMATLGDAAVDLGMLGLYWDIRRIAPPDGLTASAVDPAAGYPDFAELADAYAARLGSSVPELSWYRAFAAYKLAVILEGVHFRYRAGETVGEGFDAIGAMVLPLAGEGLARLDGAS</sequence>
<evidence type="ECO:0000313" key="3">
    <source>
        <dbReference type="EMBL" id="MBB2924277.1"/>
    </source>
</evidence>
<dbReference type="InterPro" id="IPR052898">
    <property type="entry name" value="ACAD10-like"/>
</dbReference>
<dbReference type="PANTHER" id="PTHR47829:SF1">
    <property type="entry name" value="HAD FAMILY PHOSPHATASE"/>
    <property type="match status" value="1"/>
</dbReference>
<dbReference type="SUPFAM" id="SSF56112">
    <property type="entry name" value="Protein kinase-like (PK-like)"/>
    <property type="match status" value="1"/>
</dbReference>
<reference evidence="3 4" key="1">
    <citation type="submission" date="2020-08" db="EMBL/GenBank/DDBJ databases">
        <title>The Agave Microbiome: Exploring the role of microbial communities in plant adaptations to desert environments.</title>
        <authorList>
            <person name="Partida-Martinez L.P."/>
        </authorList>
    </citation>
    <scope>NUCLEOTIDE SEQUENCE [LARGE SCALE GENOMIC DNA]</scope>
    <source>
        <strain evidence="3 4">RAS26</strain>
    </source>
</reference>
<evidence type="ECO:0000259" key="2">
    <source>
        <dbReference type="Pfam" id="PF01636"/>
    </source>
</evidence>
<dbReference type="InterPro" id="IPR002575">
    <property type="entry name" value="Aminoglycoside_PTrfase"/>
</dbReference>
<dbReference type="RefSeq" id="WP_311702090.1">
    <property type="nucleotide sequence ID" value="NZ_JACHVX010000005.1"/>
</dbReference>
<keyword evidence="3" id="KW-0808">Transferase</keyword>
<comment type="caution">
    <text evidence="3">The sequence shown here is derived from an EMBL/GenBank/DDBJ whole genome shotgun (WGS) entry which is preliminary data.</text>
</comment>
<feature type="region of interest" description="Disordered" evidence="1">
    <location>
        <begin position="1"/>
        <end position="52"/>
    </location>
</feature>
<evidence type="ECO:0000256" key="1">
    <source>
        <dbReference type="SAM" id="MobiDB-lite"/>
    </source>
</evidence>
<name>A0A7W4YD31_9CELL</name>
<proteinExistence type="predicted"/>
<protein>
    <submittedName>
        <fullName evidence="3">Aminoglycoside phosphotransferase (APT) family kinase protein</fullName>
    </submittedName>
</protein>
<gene>
    <name evidence="3" type="ORF">FHR80_003210</name>
</gene>
<dbReference type="Gene3D" id="3.30.200.20">
    <property type="entry name" value="Phosphorylase Kinase, domain 1"/>
    <property type="match status" value="1"/>
</dbReference>
<evidence type="ECO:0000313" key="4">
    <source>
        <dbReference type="Proteomes" id="UP000518206"/>
    </source>
</evidence>
<dbReference type="EMBL" id="JACHVX010000005">
    <property type="protein sequence ID" value="MBB2924277.1"/>
    <property type="molecule type" value="Genomic_DNA"/>
</dbReference>
<accession>A0A7W4YD31</accession>
<feature type="compositionally biased region" description="Low complexity" evidence="1">
    <location>
        <begin position="37"/>
        <end position="48"/>
    </location>
</feature>
<reference evidence="3 4" key="2">
    <citation type="submission" date="2020-08" db="EMBL/GenBank/DDBJ databases">
        <authorList>
            <person name="Partida-Martinez L."/>
            <person name="Huntemann M."/>
            <person name="Clum A."/>
            <person name="Wang J."/>
            <person name="Palaniappan K."/>
            <person name="Ritter S."/>
            <person name="Chen I.-M."/>
            <person name="Stamatis D."/>
            <person name="Reddy T."/>
            <person name="O'Malley R."/>
            <person name="Daum C."/>
            <person name="Shapiro N."/>
            <person name="Ivanova N."/>
            <person name="Kyrpides N."/>
            <person name="Woyke T."/>
        </authorList>
    </citation>
    <scope>NUCLEOTIDE SEQUENCE [LARGE SCALE GENOMIC DNA]</scope>
    <source>
        <strain evidence="3 4">RAS26</strain>
    </source>
</reference>
<dbReference type="CDD" id="cd05154">
    <property type="entry name" value="ACAD10_11_N-like"/>
    <property type="match status" value="1"/>
</dbReference>
<dbReference type="Gene3D" id="3.90.1200.10">
    <property type="match status" value="1"/>
</dbReference>
<dbReference type="PANTHER" id="PTHR47829">
    <property type="entry name" value="HYDROLASE, PUTATIVE (AFU_ORTHOLOGUE AFUA_1G12880)-RELATED"/>
    <property type="match status" value="1"/>
</dbReference>
<keyword evidence="3" id="KW-0418">Kinase</keyword>
<dbReference type="GO" id="GO:0016301">
    <property type="term" value="F:kinase activity"/>
    <property type="evidence" value="ECO:0007669"/>
    <property type="project" value="UniProtKB-KW"/>
</dbReference>
<dbReference type="InterPro" id="IPR041726">
    <property type="entry name" value="ACAD10_11_N"/>
</dbReference>
<dbReference type="InterPro" id="IPR011009">
    <property type="entry name" value="Kinase-like_dom_sf"/>
</dbReference>